<dbReference type="Pfam" id="PF02625">
    <property type="entry name" value="XdhC_CoxI"/>
    <property type="match status" value="1"/>
</dbReference>
<dbReference type="EMBL" id="UINC01009175">
    <property type="protein sequence ID" value="SVA41167.1"/>
    <property type="molecule type" value="Genomic_DNA"/>
</dbReference>
<evidence type="ECO:0008006" key="4">
    <source>
        <dbReference type="Google" id="ProtNLM"/>
    </source>
</evidence>
<dbReference type="AlphaFoldDB" id="A0A381VNE1"/>
<proteinExistence type="predicted"/>
<dbReference type="Gene3D" id="3.40.50.720">
    <property type="entry name" value="NAD(P)-binding Rossmann-like Domain"/>
    <property type="match status" value="1"/>
</dbReference>
<reference evidence="3" key="1">
    <citation type="submission" date="2018-05" db="EMBL/GenBank/DDBJ databases">
        <authorList>
            <person name="Lanie J.A."/>
            <person name="Ng W.-L."/>
            <person name="Kazmierczak K.M."/>
            <person name="Andrzejewski T.M."/>
            <person name="Davidsen T.M."/>
            <person name="Wayne K.J."/>
            <person name="Tettelin H."/>
            <person name="Glass J.I."/>
            <person name="Rusch D."/>
            <person name="Podicherti R."/>
            <person name="Tsui H.-C.T."/>
            <person name="Winkler M.E."/>
        </authorList>
    </citation>
    <scope>NUCLEOTIDE SEQUENCE</scope>
</reference>
<dbReference type="InterPro" id="IPR027051">
    <property type="entry name" value="XdhC_Rossmann_dom"/>
</dbReference>
<evidence type="ECO:0000313" key="3">
    <source>
        <dbReference type="EMBL" id="SVA41167.1"/>
    </source>
</evidence>
<feature type="domain" description="XdhC Rossmann" evidence="2">
    <location>
        <begin position="102"/>
        <end position="236"/>
    </location>
</feature>
<evidence type="ECO:0000259" key="2">
    <source>
        <dbReference type="Pfam" id="PF13478"/>
    </source>
</evidence>
<dbReference type="InterPro" id="IPR003777">
    <property type="entry name" value="XdhC_CoxI"/>
</dbReference>
<protein>
    <recommendedName>
        <fullName evidence="4">XdhC Rossmann domain-containing protein</fullName>
    </recommendedName>
</protein>
<accession>A0A381VNE1</accession>
<name>A0A381VNE1_9ZZZZ</name>
<dbReference type="PANTHER" id="PTHR30388">
    <property type="entry name" value="ALDEHYDE OXIDOREDUCTASE MOLYBDENUM COFACTOR ASSEMBLY PROTEIN"/>
    <property type="match status" value="1"/>
</dbReference>
<dbReference type="PANTHER" id="PTHR30388:SF6">
    <property type="entry name" value="XANTHINE DEHYDROGENASE SUBUNIT A-RELATED"/>
    <property type="match status" value="1"/>
</dbReference>
<dbReference type="Pfam" id="PF13478">
    <property type="entry name" value="XdhC_C"/>
    <property type="match status" value="1"/>
</dbReference>
<evidence type="ECO:0000259" key="1">
    <source>
        <dbReference type="Pfam" id="PF02625"/>
    </source>
</evidence>
<gene>
    <name evidence="3" type="ORF">METZ01_LOCUS94021</name>
</gene>
<organism evidence="3">
    <name type="scientific">marine metagenome</name>
    <dbReference type="NCBI Taxonomy" id="408172"/>
    <lineage>
        <taxon>unclassified sequences</taxon>
        <taxon>metagenomes</taxon>
        <taxon>ecological metagenomes</taxon>
    </lineage>
</organism>
<feature type="domain" description="XdhC- CoxI" evidence="1">
    <location>
        <begin position="6"/>
        <end position="71"/>
    </location>
</feature>
<sequence>MDRLKSENEPFAIATVIAVKGSTSAKTGDKAIYDWNGKRVIGYIGGGCVENRVGQTVVESLADNQTRILDVNLDSDDMELGIPCGGMMTVFVEPQQSSPTILIRGMGRVVEVLAEMAILLNFKVLIQTQEDEKDRYKLADQIITDSLDLEDIDYKIDYFILATHHRDDHKQSLSALEAGINYVAVIASKKKAVLIKDHLKENNVSDELLARFHSPAGLDINAKTAEEIGLSIMSEIVMHRNSGSGEPMGN</sequence>
<dbReference type="InterPro" id="IPR052698">
    <property type="entry name" value="MoCofactor_Util/Proc"/>
</dbReference>